<evidence type="ECO:0000256" key="1">
    <source>
        <dbReference type="SAM" id="MobiDB-lite"/>
    </source>
</evidence>
<evidence type="ECO:0000313" key="3">
    <source>
        <dbReference type="Proteomes" id="UP001175000"/>
    </source>
</evidence>
<proteinExistence type="predicted"/>
<comment type="caution">
    <text evidence="2">The sequence shown here is derived from an EMBL/GenBank/DDBJ whole genome shotgun (WGS) entry which is preliminary data.</text>
</comment>
<dbReference type="Proteomes" id="UP001175000">
    <property type="component" value="Unassembled WGS sequence"/>
</dbReference>
<name>A0AA39X3T6_9PEZI</name>
<keyword evidence="3" id="KW-1185">Reference proteome</keyword>
<feature type="region of interest" description="Disordered" evidence="1">
    <location>
        <begin position="107"/>
        <end position="127"/>
    </location>
</feature>
<accession>A0AA39X3T6</accession>
<organism evidence="2 3">
    <name type="scientific">Immersiella caudata</name>
    <dbReference type="NCBI Taxonomy" id="314043"/>
    <lineage>
        <taxon>Eukaryota</taxon>
        <taxon>Fungi</taxon>
        <taxon>Dikarya</taxon>
        <taxon>Ascomycota</taxon>
        <taxon>Pezizomycotina</taxon>
        <taxon>Sordariomycetes</taxon>
        <taxon>Sordariomycetidae</taxon>
        <taxon>Sordariales</taxon>
        <taxon>Lasiosphaeriaceae</taxon>
        <taxon>Immersiella</taxon>
    </lineage>
</organism>
<protein>
    <submittedName>
        <fullName evidence="2">Uncharacterized protein</fullName>
    </submittedName>
</protein>
<reference evidence="2" key="1">
    <citation type="submission" date="2023-06" db="EMBL/GenBank/DDBJ databases">
        <title>Genome-scale phylogeny and comparative genomics of the fungal order Sordariales.</title>
        <authorList>
            <consortium name="Lawrence Berkeley National Laboratory"/>
            <person name="Hensen N."/>
            <person name="Bonometti L."/>
            <person name="Westerberg I."/>
            <person name="Brannstrom I.O."/>
            <person name="Guillou S."/>
            <person name="Cros-Aarteil S."/>
            <person name="Calhoun S."/>
            <person name="Haridas S."/>
            <person name="Kuo A."/>
            <person name="Mondo S."/>
            <person name="Pangilinan J."/>
            <person name="Riley R."/>
            <person name="Labutti K."/>
            <person name="Andreopoulos B."/>
            <person name="Lipzen A."/>
            <person name="Chen C."/>
            <person name="Yanf M."/>
            <person name="Daum C."/>
            <person name="Ng V."/>
            <person name="Clum A."/>
            <person name="Steindorff A."/>
            <person name="Ohm R."/>
            <person name="Martin F."/>
            <person name="Silar P."/>
            <person name="Natvig D."/>
            <person name="Lalanne C."/>
            <person name="Gautier V."/>
            <person name="Ament-Velasquez S.L."/>
            <person name="Kruys A."/>
            <person name="Hutchinson M.I."/>
            <person name="Powell A.J."/>
            <person name="Barry K."/>
            <person name="Miller A.N."/>
            <person name="Grigoriev I.V."/>
            <person name="Debuchy R."/>
            <person name="Gladieux P."/>
            <person name="Thoren M.H."/>
            <person name="Johannesson H."/>
        </authorList>
    </citation>
    <scope>NUCLEOTIDE SEQUENCE</scope>
    <source>
        <strain evidence="2">CBS 606.72</strain>
    </source>
</reference>
<sequence>MAVRIPLILCLCVSYKVGPKAGRNTNPLHSTKDPPDLLGNDGCCRTQQSNRHRVLEVPSNPHLGTVPAAFPVVCDLCPKQDLGSLPVKGHPESSRLAGGFAEYLSSPPAKRRLERSRPGDNSVLVERQDSPPLRSCRFRHGHPSRDPFQDDWMNPPPVGMYPAFRRRHSLSPPVVTWDRTGRKDPLVRGVPARTQSVGLAFWWTVFWILFLWYPPDGSFVLTYCWTSPCPRQKMAEPAEERRHIDPDYIPRNWCRSGNQSMHTENKILARAVDCLACSCLRSRHSDRRHLPRHHVVRTGLHHIRNSYLVHRYAQQLNASWKKEAKYPPLSSSW</sequence>
<dbReference type="AlphaFoldDB" id="A0AA39X3T6"/>
<dbReference type="EMBL" id="JAULSU010000002">
    <property type="protein sequence ID" value="KAK0626457.1"/>
    <property type="molecule type" value="Genomic_DNA"/>
</dbReference>
<gene>
    <name evidence="2" type="ORF">B0T14DRAFT_104809</name>
</gene>
<evidence type="ECO:0000313" key="2">
    <source>
        <dbReference type="EMBL" id="KAK0626457.1"/>
    </source>
</evidence>